<dbReference type="EMBL" id="CP061539">
    <property type="protein sequence ID" value="QNV37046.1"/>
    <property type="molecule type" value="Genomic_DNA"/>
</dbReference>
<keyword evidence="3 5" id="KW-1133">Transmembrane helix</keyword>
<evidence type="ECO:0000256" key="2">
    <source>
        <dbReference type="ARBA" id="ARBA00022692"/>
    </source>
</evidence>
<name>A0A7H2BBK0_9MICC</name>
<evidence type="ECO:0000313" key="7">
    <source>
        <dbReference type="Proteomes" id="UP000516404"/>
    </source>
</evidence>
<dbReference type="Proteomes" id="UP000516404">
    <property type="component" value="Chromosome"/>
</dbReference>
<dbReference type="RefSeq" id="WP_190724014.1">
    <property type="nucleotide sequence ID" value="NZ_CP061539.1"/>
</dbReference>
<feature type="transmembrane region" description="Helical" evidence="5">
    <location>
        <begin position="236"/>
        <end position="261"/>
    </location>
</feature>
<feature type="transmembrane region" description="Helical" evidence="5">
    <location>
        <begin position="422"/>
        <end position="440"/>
    </location>
</feature>
<dbReference type="AlphaFoldDB" id="A0A7H2BBK0"/>
<feature type="transmembrane region" description="Helical" evidence="5">
    <location>
        <begin position="353"/>
        <end position="374"/>
    </location>
</feature>
<feature type="transmembrane region" description="Helical" evidence="5">
    <location>
        <begin position="299"/>
        <end position="328"/>
    </location>
</feature>
<feature type="transmembrane region" description="Helical" evidence="5">
    <location>
        <begin position="201"/>
        <end position="224"/>
    </location>
</feature>
<evidence type="ECO:0000313" key="6">
    <source>
        <dbReference type="EMBL" id="QNV37046.1"/>
    </source>
</evidence>
<reference evidence="6 7" key="1">
    <citation type="submission" date="2020-09" db="EMBL/GenBank/DDBJ databases">
        <title>Investigation of environmental microbes.</title>
        <authorList>
            <person name="Ou Y."/>
            <person name="Kang Q."/>
        </authorList>
    </citation>
    <scope>NUCLEOTIDE SEQUENCE [LARGE SCALE GENOMIC DNA]</scope>
    <source>
        <strain evidence="6 7">KJZ-14</strain>
    </source>
</reference>
<evidence type="ECO:0000256" key="5">
    <source>
        <dbReference type="SAM" id="Phobius"/>
    </source>
</evidence>
<organism evidence="6 7">
    <name type="scientific">Rothia terrae</name>
    <dbReference type="NCBI Taxonomy" id="396015"/>
    <lineage>
        <taxon>Bacteria</taxon>
        <taxon>Bacillati</taxon>
        <taxon>Actinomycetota</taxon>
        <taxon>Actinomycetes</taxon>
        <taxon>Micrococcales</taxon>
        <taxon>Micrococcaceae</taxon>
        <taxon>Rothia</taxon>
    </lineage>
</organism>
<sequence length="649" mass="71065">MASVALPKRRALPLFGSDGVSSVSYAPDEIVMTLAVAGSASLVTSPWVGFAIALVLLIVVGTYRYNLKTIATGGDYELVQQRLGKVAGVATGASLMVDFMLTVAVSASAASGYVLSVVPGLRGHERALTIAMIAVMMLLCLRGLRFLGRIAFVPLYAFLLIISITLVYGYFQDLNGTLEKAATSSWEVVPADGVSSAMNGIALFVLMMRTFSSGAVALTGVSTVSNSVRFFKKPKASNAAATMMMMGGISALLLIGVLYMVRATGAVAVLDTSQLRIHGMSVGDGLYQVPVLIQMAEAVYASAVMPVILVAVTVAMLLVAIITAFTGFPQLTNAIAEKGYLPVHLRTKTSPHLHANSVLILGVSSMVLVALLGADLNTLIQLYIVGVFLSMTLTQAAIIKYRWRDFKFTVDRYKRRPLIRQLAITLVGFVATFIVFWVVLLTKLTHGAWITLIVIAVLSKGMLAVRKHYNDINRELELPANAPELAQQRALPSRVHAVVYVPRVRKPLMRAISYARATRPSTIEAVLINQDPKRAKEAQKQWRSLEIPVPLVVLDAPFRDAVQPFIEYVQRRREETPRDVIVVYLPEYVVPHWWERLLHRRIVHRLKAKLRYEQGIVIASVPWQLEGTRAPGQHTVEAHVETSTYTAEH</sequence>
<feature type="transmembrane region" description="Helical" evidence="5">
    <location>
        <begin position="127"/>
        <end position="144"/>
    </location>
</feature>
<dbReference type="PANTHER" id="PTHR47704">
    <property type="entry name" value="POTASSIUM TRANSPORTER KIMA"/>
    <property type="match status" value="1"/>
</dbReference>
<feature type="transmembrane region" description="Helical" evidence="5">
    <location>
        <begin position="446"/>
        <end position="465"/>
    </location>
</feature>
<dbReference type="PANTHER" id="PTHR47704:SF1">
    <property type="entry name" value="POTASSIUM TRANSPORTER KIMA"/>
    <property type="match status" value="1"/>
</dbReference>
<comment type="subcellular location">
    <subcellularLocation>
        <location evidence="1">Membrane</location>
        <topology evidence="1">Multi-pass membrane protein</topology>
    </subcellularLocation>
</comment>
<dbReference type="Gene3D" id="1.20.1740.10">
    <property type="entry name" value="Amino acid/polyamine transporter I"/>
    <property type="match status" value="1"/>
</dbReference>
<dbReference type="GO" id="GO:0016020">
    <property type="term" value="C:membrane"/>
    <property type="evidence" value="ECO:0007669"/>
    <property type="project" value="UniProtKB-SubCell"/>
</dbReference>
<dbReference type="GO" id="GO:0022857">
    <property type="term" value="F:transmembrane transporter activity"/>
    <property type="evidence" value="ECO:0007669"/>
    <property type="project" value="InterPro"/>
</dbReference>
<feature type="transmembrane region" description="Helical" evidence="5">
    <location>
        <begin position="380"/>
        <end position="401"/>
    </location>
</feature>
<evidence type="ECO:0000256" key="1">
    <source>
        <dbReference type="ARBA" id="ARBA00004141"/>
    </source>
</evidence>
<dbReference type="KEGG" id="rter:IDM49_07225"/>
<evidence type="ECO:0000256" key="3">
    <source>
        <dbReference type="ARBA" id="ARBA00022989"/>
    </source>
</evidence>
<keyword evidence="2 5" id="KW-0812">Transmembrane</keyword>
<proteinExistence type="predicted"/>
<accession>A0A7H2BBK0</accession>
<feature type="transmembrane region" description="Helical" evidence="5">
    <location>
        <begin position="86"/>
        <end position="115"/>
    </location>
</feature>
<keyword evidence="7" id="KW-1185">Reference proteome</keyword>
<evidence type="ECO:0000256" key="4">
    <source>
        <dbReference type="ARBA" id="ARBA00023136"/>
    </source>
</evidence>
<keyword evidence="4 5" id="KW-0472">Membrane</keyword>
<dbReference type="GeneID" id="96624026"/>
<dbReference type="InterPro" id="IPR053153">
    <property type="entry name" value="APC_K+_Transporter"/>
</dbReference>
<dbReference type="Pfam" id="PF13520">
    <property type="entry name" value="AA_permease_2"/>
    <property type="match status" value="1"/>
</dbReference>
<feature type="transmembrane region" description="Helical" evidence="5">
    <location>
        <begin position="151"/>
        <end position="171"/>
    </location>
</feature>
<protein>
    <submittedName>
        <fullName evidence="6">APC family permease</fullName>
    </submittedName>
</protein>
<dbReference type="InterPro" id="IPR002293">
    <property type="entry name" value="AA/rel_permease1"/>
</dbReference>
<feature type="transmembrane region" description="Helical" evidence="5">
    <location>
        <begin position="47"/>
        <end position="65"/>
    </location>
</feature>
<gene>
    <name evidence="6" type="ORF">IDM49_07225</name>
</gene>